<dbReference type="SUPFAM" id="SSF53474">
    <property type="entry name" value="alpha/beta-Hydrolases"/>
    <property type="match status" value="1"/>
</dbReference>
<feature type="active site" description="Charge relay system" evidence="2">
    <location>
        <position position="147"/>
    </location>
</feature>
<evidence type="ECO:0000313" key="5">
    <source>
        <dbReference type="Proteomes" id="UP000318017"/>
    </source>
</evidence>
<dbReference type="GO" id="GO:0047372">
    <property type="term" value="F:monoacylglycerol lipase activity"/>
    <property type="evidence" value="ECO:0007669"/>
    <property type="project" value="TreeGrafter"/>
</dbReference>
<dbReference type="PANTHER" id="PTHR10794:SF94">
    <property type="entry name" value="ESTERASE YHET-RELATED"/>
    <property type="match status" value="1"/>
</dbReference>
<dbReference type="InterPro" id="IPR000073">
    <property type="entry name" value="AB_hydrolase_1"/>
</dbReference>
<evidence type="ECO:0000256" key="2">
    <source>
        <dbReference type="PIRSR" id="PIRSR005211-1"/>
    </source>
</evidence>
<dbReference type="KEGG" id="ahel:Q31a_59230"/>
<dbReference type="Gene3D" id="3.40.50.1820">
    <property type="entry name" value="alpha/beta hydrolase"/>
    <property type="match status" value="1"/>
</dbReference>
<dbReference type="EMBL" id="CP036298">
    <property type="protein sequence ID" value="QDV27534.1"/>
    <property type="molecule type" value="Genomic_DNA"/>
</dbReference>
<gene>
    <name evidence="4" type="ORF">Q31a_59230</name>
</gene>
<feature type="domain" description="AB hydrolase-1" evidence="3">
    <location>
        <begin position="70"/>
        <end position="312"/>
    </location>
</feature>
<feature type="active site" description="Charge relay system" evidence="2">
    <location>
        <position position="280"/>
    </location>
</feature>
<dbReference type="Proteomes" id="UP000318017">
    <property type="component" value="Chromosome"/>
</dbReference>
<proteinExistence type="inferred from homology"/>
<dbReference type="InterPro" id="IPR012020">
    <property type="entry name" value="ABHD4"/>
</dbReference>
<evidence type="ECO:0000313" key="4">
    <source>
        <dbReference type="EMBL" id="QDV27534.1"/>
    </source>
</evidence>
<dbReference type="InterPro" id="IPR029058">
    <property type="entry name" value="AB_hydrolase_fold"/>
</dbReference>
<dbReference type="GO" id="GO:0034338">
    <property type="term" value="F:short-chain carboxylesterase activity"/>
    <property type="evidence" value="ECO:0007669"/>
    <property type="project" value="TreeGrafter"/>
</dbReference>
<dbReference type="Pfam" id="PF00561">
    <property type="entry name" value="Abhydrolase_1"/>
    <property type="match status" value="1"/>
</dbReference>
<accession>A0A518GG11</accession>
<evidence type="ECO:0000259" key="3">
    <source>
        <dbReference type="Pfam" id="PF00561"/>
    </source>
</evidence>
<protein>
    <submittedName>
        <fullName evidence="4">Putative hydrolase</fullName>
    </submittedName>
</protein>
<keyword evidence="5" id="KW-1185">Reference proteome</keyword>
<comment type="similarity">
    <text evidence="1">Belongs to the AB hydrolase superfamily. AB hydrolase 4 family.</text>
</comment>
<dbReference type="PIRSF" id="PIRSF005211">
    <property type="entry name" value="Ab_hydro_YheT"/>
    <property type="match status" value="1"/>
</dbReference>
<keyword evidence="4" id="KW-0378">Hydrolase</keyword>
<dbReference type="PANTHER" id="PTHR10794">
    <property type="entry name" value="ABHYDROLASE DOMAIN-CONTAINING PROTEIN"/>
    <property type="match status" value="1"/>
</dbReference>
<name>A0A518GG11_9BACT</name>
<feature type="active site" description="Charge relay system" evidence="2">
    <location>
        <position position="308"/>
    </location>
</feature>
<sequence length="342" mass="38362">MELLPYRPHLLLRSGHLQTLMVGVLFGWRPPYAARQISIPLEDNDALIAHEELAPPAIAKGFDDSTPLNILIHGLGGDHSSPYLQRIAYRMAQRGQRVWRVDLRGSGAGLDLAWRPPHAGSSEDLASVVRAACQHYPLAPIRIVGFSLSGNIVLKMLGEAAAGALRQPVDFGRISSALAIAPPVDLHLCAANMERFSRKVYTRFYLRVLDGQVETRRARWPQWNQIARQPSIRTIREFDERYTAPLSGFANAAEYYTRASAKPWLQHIQTPTTLLIDRNDPIVDLQAFDALQLNSDTTRTVHTKLGGHMGYFGRDSQGKLLRWMEHYVEHHLLDCNSSSNHA</sequence>
<evidence type="ECO:0000256" key="1">
    <source>
        <dbReference type="ARBA" id="ARBA00010884"/>
    </source>
</evidence>
<reference evidence="4 5" key="1">
    <citation type="submission" date="2019-02" db="EMBL/GenBank/DDBJ databases">
        <title>Deep-cultivation of Planctomycetes and their phenomic and genomic characterization uncovers novel biology.</title>
        <authorList>
            <person name="Wiegand S."/>
            <person name="Jogler M."/>
            <person name="Boedeker C."/>
            <person name="Pinto D."/>
            <person name="Vollmers J."/>
            <person name="Rivas-Marin E."/>
            <person name="Kohn T."/>
            <person name="Peeters S.H."/>
            <person name="Heuer A."/>
            <person name="Rast P."/>
            <person name="Oberbeckmann S."/>
            <person name="Bunk B."/>
            <person name="Jeske O."/>
            <person name="Meyerdierks A."/>
            <person name="Storesund J.E."/>
            <person name="Kallscheuer N."/>
            <person name="Luecker S."/>
            <person name="Lage O.M."/>
            <person name="Pohl T."/>
            <person name="Merkel B.J."/>
            <person name="Hornburger P."/>
            <person name="Mueller R.-W."/>
            <person name="Bruemmer F."/>
            <person name="Labrenz M."/>
            <person name="Spormann A.M."/>
            <person name="Op den Camp H."/>
            <person name="Overmann J."/>
            <person name="Amann R."/>
            <person name="Jetten M.S.M."/>
            <person name="Mascher T."/>
            <person name="Medema M.H."/>
            <person name="Devos D.P."/>
            <person name="Kaster A.-K."/>
            <person name="Ovreas L."/>
            <person name="Rohde M."/>
            <person name="Galperin M.Y."/>
            <person name="Jogler C."/>
        </authorList>
    </citation>
    <scope>NUCLEOTIDE SEQUENCE [LARGE SCALE GENOMIC DNA]</scope>
    <source>
        <strain evidence="4 5">Q31a</strain>
    </source>
</reference>
<dbReference type="InterPro" id="IPR050960">
    <property type="entry name" value="AB_hydrolase_4_sf"/>
</dbReference>
<dbReference type="AlphaFoldDB" id="A0A518GG11"/>
<organism evidence="4 5">
    <name type="scientific">Aureliella helgolandensis</name>
    <dbReference type="NCBI Taxonomy" id="2527968"/>
    <lineage>
        <taxon>Bacteria</taxon>
        <taxon>Pseudomonadati</taxon>
        <taxon>Planctomycetota</taxon>
        <taxon>Planctomycetia</taxon>
        <taxon>Pirellulales</taxon>
        <taxon>Pirellulaceae</taxon>
        <taxon>Aureliella</taxon>
    </lineage>
</organism>